<reference evidence="3" key="2">
    <citation type="journal article" date="2021" name="PeerJ">
        <title>Extensive microbial diversity within the chicken gut microbiome revealed by metagenomics and culture.</title>
        <authorList>
            <person name="Gilroy R."/>
            <person name="Ravi A."/>
            <person name="Getino M."/>
            <person name="Pursley I."/>
            <person name="Horton D.L."/>
            <person name="Alikhan N.F."/>
            <person name="Baker D."/>
            <person name="Gharbi K."/>
            <person name="Hall N."/>
            <person name="Watson M."/>
            <person name="Adriaenssens E.M."/>
            <person name="Foster-Nyarko E."/>
            <person name="Jarju S."/>
            <person name="Secka A."/>
            <person name="Antonio M."/>
            <person name="Oren A."/>
            <person name="Chaudhuri R.R."/>
            <person name="La Ragione R."/>
            <person name="Hildebrand F."/>
            <person name="Pallen M.J."/>
        </authorList>
    </citation>
    <scope>NUCLEOTIDE SEQUENCE</scope>
    <source>
        <strain evidence="3">517</strain>
    </source>
</reference>
<feature type="transmembrane region" description="Helical" evidence="2">
    <location>
        <begin position="129"/>
        <end position="146"/>
    </location>
</feature>
<evidence type="ECO:0000256" key="2">
    <source>
        <dbReference type="SAM" id="Phobius"/>
    </source>
</evidence>
<protein>
    <submittedName>
        <fullName evidence="3">Uncharacterized protein</fullName>
    </submittedName>
</protein>
<evidence type="ECO:0000313" key="4">
    <source>
        <dbReference type="Proteomes" id="UP000727857"/>
    </source>
</evidence>
<feature type="transmembrane region" description="Helical" evidence="2">
    <location>
        <begin position="270"/>
        <end position="290"/>
    </location>
</feature>
<proteinExistence type="predicted"/>
<feature type="region of interest" description="Disordered" evidence="1">
    <location>
        <begin position="317"/>
        <end position="338"/>
    </location>
</feature>
<feature type="transmembrane region" description="Helical" evidence="2">
    <location>
        <begin position="12"/>
        <end position="37"/>
    </location>
</feature>
<reference evidence="3" key="1">
    <citation type="submission" date="2020-10" db="EMBL/GenBank/DDBJ databases">
        <authorList>
            <person name="Gilroy R."/>
        </authorList>
    </citation>
    <scope>NUCLEOTIDE SEQUENCE</scope>
    <source>
        <strain evidence="3">517</strain>
    </source>
</reference>
<keyword evidence="2" id="KW-1133">Transmembrane helix</keyword>
<feature type="transmembrane region" description="Helical" evidence="2">
    <location>
        <begin position="167"/>
        <end position="189"/>
    </location>
</feature>
<feature type="compositionally biased region" description="Acidic residues" evidence="1">
    <location>
        <begin position="329"/>
        <end position="338"/>
    </location>
</feature>
<gene>
    <name evidence="3" type="ORF">IAB16_03415</name>
</gene>
<comment type="caution">
    <text evidence="3">The sequence shown here is derived from an EMBL/GenBank/DDBJ whole genome shotgun (WGS) entry which is preliminary data.</text>
</comment>
<feature type="transmembrane region" description="Helical" evidence="2">
    <location>
        <begin position="243"/>
        <end position="264"/>
    </location>
</feature>
<feature type="transmembrane region" description="Helical" evidence="2">
    <location>
        <begin position="43"/>
        <end position="66"/>
    </location>
</feature>
<keyword evidence="2" id="KW-0472">Membrane</keyword>
<accession>A0A940IDB8</accession>
<evidence type="ECO:0000313" key="3">
    <source>
        <dbReference type="EMBL" id="MBO8424047.1"/>
    </source>
</evidence>
<feature type="transmembrane region" description="Helical" evidence="2">
    <location>
        <begin position="103"/>
        <end position="123"/>
    </location>
</feature>
<evidence type="ECO:0000256" key="1">
    <source>
        <dbReference type="SAM" id="MobiDB-lite"/>
    </source>
</evidence>
<keyword evidence="2" id="KW-0812">Transmembrane</keyword>
<feature type="transmembrane region" description="Helical" evidence="2">
    <location>
        <begin position="201"/>
        <end position="223"/>
    </location>
</feature>
<dbReference type="AlphaFoldDB" id="A0A940IDB8"/>
<dbReference type="Proteomes" id="UP000727857">
    <property type="component" value="Unassembled WGS sequence"/>
</dbReference>
<organism evidence="3 4">
    <name type="scientific">Candidatus Stercoripulliclostridium pullicola</name>
    <dbReference type="NCBI Taxonomy" id="2840953"/>
    <lineage>
        <taxon>Bacteria</taxon>
        <taxon>Bacillati</taxon>
        <taxon>Bacillota</taxon>
        <taxon>Clostridia</taxon>
        <taxon>Eubacteriales</taxon>
        <taxon>Candidatus Stercoripulliclostridium</taxon>
    </lineage>
</organism>
<dbReference type="EMBL" id="JADINF010000081">
    <property type="protein sequence ID" value="MBO8424047.1"/>
    <property type="molecule type" value="Genomic_DNA"/>
</dbReference>
<name>A0A940IDB8_9FIRM</name>
<sequence>MTQERNNAHDKGKFISVVLSSAIALCLSAVSLILFGLDTAVTGFVKLTVFLTGLSIITAITLAVIFKNSVHRTASQFAMSDFVLSLKRFRIFDRFFSDYKYRVLFFSLITSVFNLGFIIYLLVMALKHSSAWYASLLGMYTALYALRSAIIISDKLHVEKSGIKAQWIIFLVTGACLPAVAGIMVAPIIQMAIGSYPKGGGIFNIVVNSIFALTKISVAISGVAKSRNRKEPVIFALKNINTVVAFISLFNLQISIIIPFAHGYTMWEVVTALGALIAGWTLLLGVYMIILSSVKLRRIREAALAANASTGDNFISDSDDVEAATPGADNDDESNCGE</sequence>